<feature type="compositionally biased region" description="Basic and acidic residues" evidence="1">
    <location>
        <begin position="285"/>
        <end position="455"/>
    </location>
</feature>
<keyword evidence="3" id="KW-1185">Reference proteome</keyword>
<feature type="region of interest" description="Disordered" evidence="1">
    <location>
        <begin position="828"/>
        <end position="859"/>
    </location>
</feature>
<evidence type="ECO:0008006" key="4">
    <source>
        <dbReference type="Google" id="ProtNLM"/>
    </source>
</evidence>
<feature type="compositionally biased region" description="Basic and acidic residues" evidence="1">
    <location>
        <begin position="136"/>
        <end position="198"/>
    </location>
</feature>
<feature type="compositionally biased region" description="Basic residues" evidence="1">
    <location>
        <begin position="1"/>
        <end position="12"/>
    </location>
</feature>
<dbReference type="PANTHER" id="PTHR34837">
    <property type="entry name" value="OS05G0595500 PROTEIN"/>
    <property type="match status" value="1"/>
</dbReference>
<feature type="compositionally biased region" description="Basic and acidic residues" evidence="1">
    <location>
        <begin position="573"/>
        <end position="585"/>
    </location>
</feature>
<reference evidence="2 3" key="1">
    <citation type="submission" date="2019-09" db="EMBL/GenBank/DDBJ databases">
        <authorList>
            <person name="Ou C."/>
        </authorList>
    </citation>
    <scope>NUCLEOTIDE SEQUENCE [LARGE SCALE GENOMIC DNA]</scope>
    <source>
        <strain evidence="2">S2</strain>
        <tissue evidence="2">Leaf</tissue>
    </source>
</reference>
<reference evidence="3" key="2">
    <citation type="submission" date="2019-10" db="EMBL/GenBank/DDBJ databases">
        <title>A de novo genome assembly of a pear dwarfing rootstock.</title>
        <authorList>
            <person name="Wang F."/>
            <person name="Wang J."/>
            <person name="Li S."/>
            <person name="Zhang Y."/>
            <person name="Fang M."/>
            <person name="Ma L."/>
            <person name="Zhao Y."/>
            <person name="Jiang S."/>
        </authorList>
    </citation>
    <scope>NUCLEOTIDE SEQUENCE [LARGE SCALE GENOMIC DNA]</scope>
</reference>
<reference evidence="2 3" key="3">
    <citation type="submission" date="2019-11" db="EMBL/GenBank/DDBJ databases">
        <title>A de novo genome assembly of a pear dwarfing rootstock.</title>
        <authorList>
            <person name="Wang F."/>
            <person name="Wang J."/>
            <person name="Li S."/>
            <person name="Zhang Y."/>
            <person name="Fang M."/>
            <person name="Ma L."/>
            <person name="Zhao Y."/>
            <person name="Jiang S."/>
        </authorList>
    </citation>
    <scope>NUCLEOTIDE SEQUENCE [LARGE SCALE GENOMIC DNA]</scope>
    <source>
        <strain evidence="2">S2</strain>
        <tissue evidence="2">Leaf</tissue>
    </source>
</reference>
<dbReference type="Proteomes" id="UP000327157">
    <property type="component" value="Chromosome 7"/>
</dbReference>
<evidence type="ECO:0000256" key="1">
    <source>
        <dbReference type="SAM" id="MobiDB-lite"/>
    </source>
</evidence>
<evidence type="ECO:0000313" key="2">
    <source>
        <dbReference type="EMBL" id="KAB2596813.1"/>
    </source>
</evidence>
<dbReference type="PANTHER" id="PTHR34837:SF1">
    <property type="entry name" value="LOW PROTEIN: ZINC FINGER CCCH DOMAIN PROTEIN"/>
    <property type="match status" value="1"/>
</dbReference>
<organism evidence="2 3">
    <name type="scientific">Pyrus ussuriensis x Pyrus communis</name>
    <dbReference type="NCBI Taxonomy" id="2448454"/>
    <lineage>
        <taxon>Eukaryota</taxon>
        <taxon>Viridiplantae</taxon>
        <taxon>Streptophyta</taxon>
        <taxon>Embryophyta</taxon>
        <taxon>Tracheophyta</taxon>
        <taxon>Spermatophyta</taxon>
        <taxon>Magnoliopsida</taxon>
        <taxon>eudicotyledons</taxon>
        <taxon>Gunneridae</taxon>
        <taxon>Pentapetalae</taxon>
        <taxon>rosids</taxon>
        <taxon>fabids</taxon>
        <taxon>Rosales</taxon>
        <taxon>Rosaceae</taxon>
        <taxon>Amygdaloideae</taxon>
        <taxon>Maleae</taxon>
        <taxon>Pyrus</taxon>
    </lineage>
</organism>
<evidence type="ECO:0000313" key="3">
    <source>
        <dbReference type="Proteomes" id="UP000327157"/>
    </source>
</evidence>
<feature type="compositionally biased region" description="Basic and acidic residues" evidence="1">
    <location>
        <begin position="98"/>
        <end position="116"/>
    </location>
</feature>
<dbReference type="EMBL" id="SMOL01000781">
    <property type="protein sequence ID" value="KAB2596813.1"/>
    <property type="molecule type" value="Genomic_DNA"/>
</dbReference>
<name>A0A5N5F239_9ROSA</name>
<feature type="compositionally biased region" description="Basic and acidic residues" evidence="1">
    <location>
        <begin position="547"/>
        <end position="556"/>
    </location>
</feature>
<accession>A0A5N5F239</accession>
<comment type="caution">
    <text evidence="2">The sequence shown here is derived from an EMBL/GenBank/DDBJ whole genome shotgun (WGS) entry which is preliminary data.</text>
</comment>
<feature type="compositionally biased region" description="Basic and acidic residues" evidence="1">
    <location>
        <begin position="13"/>
        <end position="62"/>
    </location>
</feature>
<proteinExistence type="predicted"/>
<feature type="compositionally biased region" description="Basic and acidic residues" evidence="1">
    <location>
        <begin position="485"/>
        <end position="507"/>
    </location>
</feature>
<feature type="compositionally biased region" description="Polar residues" evidence="1">
    <location>
        <begin position="557"/>
        <end position="571"/>
    </location>
</feature>
<feature type="compositionally biased region" description="Basic and acidic residues" evidence="1">
    <location>
        <begin position="845"/>
        <end position="859"/>
    </location>
</feature>
<feature type="region of interest" description="Disordered" evidence="1">
    <location>
        <begin position="1"/>
        <end position="654"/>
    </location>
</feature>
<gene>
    <name evidence="2" type="ORF">D8674_032263</name>
</gene>
<dbReference type="OrthoDB" id="1938945at2759"/>
<protein>
    <recommendedName>
        <fullName evidence="4">Zinc finger CCCH domain-containing protein 13-like</fullName>
    </recommendedName>
</protein>
<sequence>MPRSTRHKSSKHSSRDAREYSDSEKDSSLKDRKSKEESGVVRVLKDSSSSEKRKLDLKDGKDSYGGSGNGDYLEDSVSAKRRKERVDDGGSDRWNGGENDHRRSSEGSKNKKRDESVELYAEGGEVKKSSTSSGKGEGKHRDRDRDRDKESIRKDGKEGGGAERDKERDREREREKKGKDGRMERLVDEQHLNARDELESPDAENQIDRRMRKRRDDVGDGDKHLDDVEDINDGRLSYRDDSGRDTRKKDEKRKDERYREKHREDVDKDNKHRDERPPKDYASSKSDDKHLKDEKDLIEMQQKRSKIQDGESKVDHDRDRNRDRDSYHVRDRDRYHDRDREREHGWDHGRDRDYDRDWDWDRDRERDGDRERDRNHDRDRARDRDRDGDRDYDRDYDGLHIDDRSTRYKDSSRGKKRSPDDRDDGSDKSRGMKARYSDLEKKSSSGDRVEPDVNKGRSQSRQAYVDTKLSSNKRRTSPVSNSHGGIDEYSFKYRSMERPNKMDDNHLGEMSNDKSSISKASPLPLMEGSPSSSSIDRRYINRTGVRRSLDIEETGRRSSASMDNIDFSNTEDGLGRDLPSEKPLVDESSPADSSAHNRSSQSNLSSLYPPHPNFRAGADSPFIGSMEEDGRGNSSARYRRSSDPNVVRGHGNGNAWRGIPSWTSPVPNGFVHFQHGAPHGGFQGMLPQFPAPPIFGVRPSMDINHSGMPYHMADAERFPSHLRPLGWQNMMDGPGPSHLHLWDVSNGAFRDENHMYGGAEWDQSRHPMHARGWESSGEAWKVHNNDVKRDLPSPVQKDDYPVQAAMDDAVAGKMGQAPHHEDNLDLGISKTVERRSTMTSPLKESTPKSGHDKSPGRSKLRSDDILCLSHYYLSKLDISAKLTHPEVYRQCIERSPIVDEDATTHTILEVAGLKSSKILLRSSPFPPLKDSVFQRLEVPVSSLNHEVQNDTCVPSPMLEMPVDDNGGNKAGDPQTISNGVEIESSDQAKLDDGDANGFSSPDNESLATTTLPAAANDSNVISKTKDDNPIGQASSEGAADAVTGPLIIPKGSPKACEALISGSNESDSVILSRIHHSPESTH</sequence>
<feature type="compositionally biased region" description="Polar residues" evidence="1">
    <location>
        <begin position="590"/>
        <end position="606"/>
    </location>
</feature>
<feature type="compositionally biased region" description="Basic and acidic residues" evidence="1">
    <location>
        <begin position="206"/>
        <end position="279"/>
    </location>
</feature>
<feature type="region of interest" description="Disordered" evidence="1">
    <location>
        <begin position="948"/>
        <end position="1052"/>
    </location>
</feature>
<feature type="compositionally biased region" description="Polar residues" evidence="1">
    <location>
        <begin position="997"/>
        <end position="1022"/>
    </location>
</feature>
<dbReference type="AlphaFoldDB" id="A0A5N5F239"/>